<keyword evidence="7 11" id="KW-0521">NADP</keyword>
<evidence type="ECO:0000256" key="10">
    <source>
        <dbReference type="ARBA" id="ARBA00048793"/>
    </source>
</evidence>
<keyword evidence="6 11" id="KW-0566">Pantothenate biosynthesis</keyword>
<dbReference type="InterPro" id="IPR008927">
    <property type="entry name" value="6-PGluconate_DH-like_C_sf"/>
</dbReference>
<dbReference type="InterPro" id="IPR003710">
    <property type="entry name" value="ApbA"/>
</dbReference>
<evidence type="ECO:0000259" key="13">
    <source>
        <dbReference type="Pfam" id="PF08546"/>
    </source>
</evidence>
<gene>
    <name evidence="14" type="ORF">MKY91_12365</name>
</gene>
<evidence type="ECO:0000256" key="2">
    <source>
        <dbReference type="ARBA" id="ARBA00004994"/>
    </source>
</evidence>
<organism evidence="14 15">
    <name type="scientific">Alkalicoccobacillus gibsonii</name>
    <dbReference type="NCBI Taxonomy" id="79881"/>
    <lineage>
        <taxon>Bacteria</taxon>
        <taxon>Bacillati</taxon>
        <taxon>Bacillota</taxon>
        <taxon>Bacilli</taxon>
        <taxon>Bacillales</taxon>
        <taxon>Bacillaceae</taxon>
        <taxon>Alkalicoccobacillus</taxon>
    </lineage>
</organism>
<comment type="caution">
    <text evidence="14">The sequence shown here is derived from an EMBL/GenBank/DDBJ whole genome shotgun (WGS) entry which is preliminary data.</text>
</comment>
<evidence type="ECO:0000256" key="8">
    <source>
        <dbReference type="ARBA" id="ARBA00023002"/>
    </source>
</evidence>
<dbReference type="SUPFAM" id="SSF51735">
    <property type="entry name" value="NAD(P)-binding Rossmann-fold domains"/>
    <property type="match status" value="1"/>
</dbReference>
<comment type="function">
    <text evidence="1 11">Catalyzes the NADPH-dependent reduction of ketopantoate into pantoic acid.</text>
</comment>
<dbReference type="Gene3D" id="3.40.50.720">
    <property type="entry name" value="NAD(P)-binding Rossmann-like Domain"/>
    <property type="match status" value="1"/>
</dbReference>
<keyword evidence="8 11" id="KW-0560">Oxidoreductase</keyword>
<dbReference type="Pfam" id="PF08546">
    <property type="entry name" value="ApbA_C"/>
    <property type="match status" value="1"/>
</dbReference>
<dbReference type="InterPro" id="IPR013332">
    <property type="entry name" value="KPR_N"/>
</dbReference>
<evidence type="ECO:0000256" key="6">
    <source>
        <dbReference type="ARBA" id="ARBA00022655"/>
    </source>
</evidence>
<accession>A0ABU9VJ99</accession>
<dbReference type="NCBIfam" id="NF005093">
    <property type="entry name" value="PRK06522.2-4"/>
    <property type="match status" value="1"/>
</dbReference>
<dbReference type="InterPro" id="IPR013328">
    <property type="entry name" value="6PGD_dom2"/>
</dbReference>
<evidence type="ECO:0000256" key="7">
    <source>
        <dbReference type="ARBA" id="ARBA00022857"/>
    </source>
</evidence>
<dbReference type="EMBL" id="JBCITK010000001">
    <property type="protein sequence ID" value="MEN0643947.1"/>
    <property type="molecule type" value="Genomic_DNA"/>
</dbReference>
<evidence type="ECO:0000256" key="11">
    <source>
        <dbReference type="RuleBase" id="RU362068"/>
    </source>
</evidence>
<evidence type="ECO:0000259" key="12">
    <source>
        <dbReference type="Pfam" id="PF02558"/>
    </source>
</evidence>
<feature type="domain" description="Ketopantoate reductase C-terminal" evidence="13">
    <location>
        <begin position="178"/>
        <end position="295"/>
    </location>
</feature>
<keyword evidence="15" id="KW-1185">Reference proteome</keyword>
<evidence type="ECO:0000256" key="9">
    <source>
        <dbReference type="ARBA" id="ARBA00032024"/>
    </source>
</evidence>
<evidence type="ECO:0000313" key="15">
    <source>
        <dbReference type="Proteomes" id="UP001418796"/>
    </source>
</evidence>
<proteinExistence type="inferred from homology"/>
<evidence type="ECO:0000313" key="14">
    <source>
        <dbReference type="EMBL" id="MEN0643947.1"/>
    </source>
</evidence>
<name>A0ABU9VJ99_9BACI</name>
<comment type="similarity">
    <text evidence="3 11">Belongs to the ketopantoate reductase family.</text>
</comment>
<comment type="pathway">
    <text evidence="2 11">Cofactor biosynthesis; (R)-pantothenate biosynthesis; (R)-pantoate from 3-methyl-2-oxobutanoate: step 2/2.</text>
</comment>
<dbReference type="RefSeq" id="WP_343130744.1">
    <property type="nucleotide sequence ID" value="NZ_JBCITK010000001.1"/>
</dbReference>
<dbReference type="Proteomes" id="UP001418796">
    <property type="component" value="Unassembled WGS sequence"/>
</dbReference>
<feature type="domain" description="Ketopantoate reductase N-terminal" evidence="12">
    <location>
        <begin position="3"/>
        <end position="150"/>
    </location>
</feature>
<evidence type="ECO:0000256" key="3">
    <source>
        <dbReference type="ARBA" id="ARBA00007870"/>
    </source>
</evidence>
<reference evidence="14 15" key="1">
    <citation type="submission" date="2024-03" db="EMBL/GenBank/DDBJ databases">
        <title>Bacilli Hybrid Assemblies.</title>
        <authorList>
            <person name="Kovac J."/>
        </authorList>
    </citation>
    <scope>NUCLEOTIDE SEQUENCE [LARGE SCALE GENOMIC DNA]</scope>
    <source>
        <strain evidence="14 15">FSL R7-0666</strain>
    </source>
</reference>
<dbReference type="PANTHER" id="PTHR43765:SF2">
    <property type="entry name" value="2-DEHYDROPANTOATE 2-REDUCTASE"/>
    <property type="match status" value="1"/>
</dbReference>
<comment type="catalytic activity">
    <reaction evidence="10 11">
        <text>(R)-pantoate + NADP(+) = 2-dehydropantoate + NADPH + H(+)</text>
        <dbReference type="Rhea" id="RHEA:16233"/>
        <dbReference type="ChEBI" id="CHEBI:11561"/>
        <dbReference type="ChEBI" id="CHEBI:15378"/>
        <dbReference type="ChEBI" id="CHEBI:15980"/>
        <dbReference type="ChEBI" id="CHEBI:57783"/>
        <dbReference type="ChEBI" id="CHEBI:58349"/>
        <dbReference type="EC" id="1.1.1.169"/>
    </reaction>
</comment>
<evidence type="ECO:0000256" key="4">
    <source>
        <dbReference type="ARBA" id="ARBA00013014"/>
    </source>
</evidence>
<dbReference type="PANTHER" id="PTHR43765">
    <property type="entry name" value="2-DEHYDROPANTOATE 2-REDUCTASE-RELATED"/>
    <property type="match status" value="1"/>
</dbReference>
<dbReference type="SUPFAM" id="SSF48179">
    <property type="entry name" value="6-phosphogluconate dehydrogenase C-terminal domain-like"/>
    <property type="match status" value="1"/>
</dbReference>
<evidence type="ECO:0000256" key="5">
    <source>
        <dbReference type="ARBA" id="ARBA00019465"/>
    </source>
</evidence>
<sequence length="302" mass="34252">MKIYVIGGGAIGLLVSAYLKKKNNEVTLCTRTKAQADQLNQQGLTLIRNDQSELIPIHSVTLKQAKVEEADVCLFAVKSYDLGPIMKEITSKRKKDQSYLFLQNGMTHVELASKLPDLTIAFATVSHGAVRLNQTTVQHTGVGEVNWAMYQQRTNYLTDWLHTLPSSEFPVYEHDKWEELLWSKLLVNVCINPITALTGMKNGELLESTELKQFMKCVFDEAFLLHPLQPDKERHWSQVLSVCKQTAENTSSMLVDIKHKRQTEVDAILGYLLRRAKANGLSLPTISFLYQALINREQSYQL</sequence>
<dbReference type="InterPro" id="IPR050838">
    <property type="entry name" value="Ketopantoate_reductase"/>
</dbReference>
<dbReference type="GO" id="GO:0008677">
    <property type="term" value="F:2-dehydropantoate 2-reductase activity"/>
    <property type="evidence" value="ECO:0007669"/>
    <property type="project" value="UniProtKB-EC"/>
</dbReference>
<dbReference type="NCBIfam" id="TIGR00745">
    <property type="entry name" value="apbA_panE"/>
    <property type="match status" value="1"/>
</dbReference>
<protein>
    <recommendedName>
        <fullName evidence="5 11">2-dehydropantoate 2-reductase</fullName>
        <ecNumber evidence="4 11">1.1.1.169</ecNumber>
    </recommendedName>
    <alternativeName>
        <fullName evidence="9 11">Ketopantoate reductase</fullName>
    </alternativeName>
</protein>
<dbReference type="EC" id="1.1.1.169" evidence="4 11"/>
<dbReference type="InterPro" id="IPR036291">
    <property type="entry name" value="NAD(P)-bd_dom_sf"/>
</dbReference>
<dbReference type="InterPro" id="IPR013752">
    <property type="entry name" value="KPA_reductase"/>
</dbReference>
<evidence type="ECO:0000256" key="1">
    <source>
        <dbReference type="ARBA" id="ARBA00002919"/>
    </source>
</evidence>
<dbReference type="Gene3D" id="1.10.1040.10">
    <property type="entry name" value="N-(1-d-carboxylethyl)-l-norvaline Dehydrogenase, domain 2"/>
    <property type="match status" value="1"/>
</dbReference>
<dbReference type="Pfam" id="PF02558">
    <property type="entry name" value="ApbA"/>
    <property type="match status" value="1"/>
</dbReference>